<dbReference type="CDD" id="cd07067">
    <property type="entry name" value="HP_PGM_like"/>
    <property type="match status" value="1"/>
</dbReference>
<evidence type="ECO:0000313" key="1">
    <source>
        <dbReference type="EMBL" id="MPM33736.1"/>
    </source>
</evidence>
<dbReference type="Gene3D" id="3.40.50.1240">
    <property type="entry name" value="Phosphoglycerate mutase-like"/>
    <property type="match status" value="1"/>
</dbReference>
<organism evidence="1">
    <name type="scientific">bioreactor metagenome</name>
    <dbReference type="NCBI Taxonomy" id="1076179"/>
    <lineage>
        <taxon>unclassified sequences</taxon>
        <taxon>metagenomes</taxon>
        <taxon>ecological metagenomes</taxon>
    </lineage>
</organism>
<dbReference type="AlphaFoldDB" id="A0A644YYW2"/>
<sequence>MTEIIFTRHGHTEWNKEQRLQGREDSPLTERGLHQASVLGLYLKGKGIKKIYSSSLFRAVRTSRIISAQSGISNILLRDDLREIYLSDLEGQQFSKAHELYPEKMEAFSHKPSSFVPLKDGETFFEAQKRAVNAVESIAKENPDSTILIVSHAVLLRLIFAHYSGTHIDDYWPKQGFFYPCSLSSIEFHDFSRKISLVNSIEYATMQY</sequence>
<dbReference type="Pfam" id="PF00300">
    <property type="entry name" value="His_Phos_1"/>
    <property type="match status" value="1"/>
</dbReference>
<dbReference type="EC" id="3.1.3.3" evidence="1"/>
<proteinExistence type="predicted"/>
<dbReference type="GO" id="GO:0005737">
    <property type="term" value="C:cytoplasm"/>
    <property type="evidence" value="ECO:0007669"/>
    <property type="project" value="TreeGrafter"/>
</dbReference>
<accession>A0A644YYW2</accession>
<dbReference type="PANTHER" id="PTHR48100:SF1">
    <property type="entry name" value="HISTIDINE PHOSPHATASE FAMILY PROTEIN-RELATED"/>
    <property type="match status" value="1"/>
</dbReference>
<name>A0A644YYW2_9ZZZZ</name>
<dbReference type="SMART" id="SM00855">
    <property type="entry name" value="PGAM"/>
    <property type="match status" value="1"/>
</dbReference>
<dbReference type="InterPro" id="IPR050275">
    <property type="entry name" value="PGM_Phosphatase"/>
</dbReference>
<dbReference type="SUPFAM" id="SSF53254">
    <property type="entry name" value="Phosphoglycerate mutase-like"/>
    <property type="match status" value="1"/>
</dbReference>
<dbReference type="InterPro" id="IPR013078">
    <property type="entry name" value="His_Pase_superF_clade-1"/>
</dbReference>
<dbReference type="InterPro" id="IPR029033">
    <property type="entry name" value="His_PPase_superfam"/>
</dbReference>
<dbReference type="GO" id="GO:0016791">
    <property type="term" value="F:phosphatase activity"/>
    <property type="evidence" value="ECO:0007669"/>
    <property type="project" value="TreeGrafter"/>
</dbReference>
<comment type="caution">
    <text evidence="1">The sequence shown here is derived from an EMBL/GenBank/DDBJ whole genome shotgun (WGS) entry which is preliminary data.</text>
</comment>
<protein>
    <submittedName>
        <fullName evidence="1">Phosphoserine phosphatase 1</fullName>
        <ecNumber evidence="1">3.1.3.3</ecNumber>
    </submittedName>
</protein>
<dbReference type="PANTHER" id="PTHR48100">
    <property type="entry name" value="BROAD-SPECIFICITY PHOSPHATASE YOR283W-RELATED"/>
    <property type="match status" value="1"/>
</dbReference>
<dbReference type="EMBL" id="VSSQ01006747">
    <property type="protein sequence ID" value="MPM33736.1"/>
    <property type="molecule type" value="Genomic_DNA"/>
</dbReference>
<gene>
    <name evidence="1" type="primary">pspA_20</name>
    <name evidence="1" type="ORF">SDC9_80314</name>
</gene>
<dbReference type="PIRSF" id="PIRSF000709">
    <property type="entry name" value="6PFK_2-Ptase"/>
    <property type="match status" value="1"/>
</dbReference>
<keyword evidence="1" id="KW-0378">Hydrolase</keyword>
<reference evidence="1" key="1">
    <citation type="submission" date="2019-08" db="EMBL/GenBank/DDBJ databases">
        <authorList>
            <person name="Kucharzyk K."/>
            <person name="Murdoch R.W."/>
            <person name="Higgins S."/>
            <person name="Loffler F."/>
        </authorList>
    </citation>
    <scope>NUCLEOTIDE SEQUENCE</scope>
</reference>